<dbReference type="Pfam" id="PF00989">
    <property type="entry name" value="PAS"/>
    <property type="match status" value="1"/>
</dbReference>
<dbReference type="RefSeq" id="WP_307353231.1">
    <property type="nucleotide sequence ID" value="NZ_JAUSVS010000018.1"/>
</dbReference>
<feature type="domain" description="Response regulatory" evidence="10">
    <location>
        <begin position="588"/>
        <end position="707"/>
    </location>
</feature>
<dbReference type="InterPro" id="IPR036890">
    <property type="entry name" value="HATPase_C_sf"/>
</dbReference>
<evidence type="ECO:0000259" key="9">
    <source>
        <dbReference type="PROSITE" id="PS50109"/>
    </source>
</evidence>
<dbReference type="SUPFAM" id="SSF52172">
    <property type="entry name" value="CheY-like"/>
    <property type="match status" value="1"/>
</dbReference>
<dbReference type="SUPFAM" id="SSF47384">
    <property type="entry name" value="Homodimeric domain of signal transducing histidine kinase"/>
    <property type="match status" value="1"/>
</dbReference>
<dbReference type="CDD" id="cd17546">
    <property type="entry name" value="REC_hyHK_CKI1_RcsC-like"/>
    <property type="match status" value="1"/>
</dbReference>
<keyword evidence="8" id="KW-0472">Membrane</keyword>
<name>A0ABU0J031_9CAUL</name>
<dbReference type="Gene3D" id="3.30.450.20">
    <property type="entry name" value="PAS domain"/>
    <property type="match status" value="1"/>
</dbReference>
<keyword evidence="4" id="KW-0808">Transferase</keyword>
<dbReference type="Gene3D" id="3.30.565.10">
    <property type="entry name" value="Histidine kinase-like ATPase, C-terminal domain"/>
    <property type="match status" value="1"/>
</dbReference>
<dbReference type="PANTHER" id="PTHR43047">
    <property type="entry name" value="TWO-COMPONENT HISTIDINE PROTEIN KINASE"/>
    <property type="match status" value="1"/>
</dbReference>
<dbReference type="PANTHER" id="PTHR43047:SF78">
    <property type="entry name" value="SENSORY_REGULATORY PROTEIN RPFC"/>
    <property type="match status" value="1"/>
</dbReference>
<dbReference type="InterPro" id="IPR003594">
    <property type="entry name" value="HATPase_dom"/>
</dbReference>
<keyword evidence="3 6" id="KW-0597">Phosphoprotein</keyword>
<dbReference type="InterPro" id="IPR036097">
    <property type="entry name" value="HisK_dim/P_sf"/>
</dbReference>
<evidence type="ECO:0000256" key="1">
    <source>
        <dbReference type="ARBA" id="ARBA00000085"/>
    </source>
</evidence>
<dbReference type="EC" id="2.7.13.3" evidence="2"/>
<keyword evidence="8" id="KW-0812">Transmembrane</keyword>
<evidence type="ECO:0000256" key="6">
    <source>
        <dbReference type="PROSITE-ProRule" id="PRU00169"/>
    </source>
</evidence>
<dbReference type="PROSITE" id="PS50109">
    <property type="entry name" value="HIS_KIN"/>
    <property type="match status" value="1"/>
</dbReference>
<dbReference type="CDD" id="cd00130">
    <property type="entry name" value="PAS"/>
    <property type="match status" value="1"/>
</dbReference>
<dbReference type="SMART" id="SM00387">
    <property type="entry name" value="HATPase_c"/>
    <property type="match status" value="1"/>
</dbReference>
<evidence type="ECO:0000313" key="12">
    <source>
        <dbReference type="Proteomes" id="UP001228905"/>
    </source>
</evidence>
<dbReference type="Pfam" id="PF02518">
    <property type="entry name" value="HATPase_c"/>
    <property type="match status" value="1"/>
</dbReference>
<reference evidence="11 12" key="1">
    <citation type="submission" date="2023-07" db="EMBL/GenBank/DDBJ databases">
        <title>Genomic Encyclopedia of Type Strains, Phase IV (KMG-IV): sequencing the most valuable type-strain genomes for metagenomic binning, comparative biology and taxonomic classification.</title>
        <authorList>
            <person name="Goeker M."/>
        </authorList>
    </citation>
    <scope>NUCLEOTIDE SEQUENCE [LARGE SCALE GENOMIC DNA]</scope>
    <source>
        <strain evidence="11 12">DSM 18695</strain>
    </source>
</reference>
<comment type="catalytic activity">
    <reaction evidence="1">
        <text>ATP + protein L-histidine = ADP + protein N-phospho-L-histidine.</text>
        <dbReference type="EC" id="2.7.13.3"/>
    </reaction>
</comment>
<evidence type="ECO:0000256" key="3">
    <source>
        <dbReference type="ARBA" id="ARBA00022553"/>
    </source>
</evidence>
<dbReference type="InterPro" id="IPR013767">
    <property type="entry name" value="PAS_fold"/>
</dbReference>
<feature type="transmembrane region" description="Helical" evidence="8">
    <location>
        <begin position="106"/>
        <end position="124"/>
    </location>
</feature>
<keyword evidence="5" id="KW-0418">Kinase</keyword>
<dbReference type="NCBIfam" id="TIGR00229">
    <property type="entry name" value="sensory_box"/>
    <property type="match status" value="1"/>
</dbReference>
<organism evidence="11 12">
    <name type="scientific">Caulobacter ginsengisoli</name>
    <dbReference type="NCBI Taxonomy" id="400775"/>
    <lineage>
        <taxon>Bacteria</taxon>
        <taxon>Pseudomonadati</taxon>
        <taxon>Pseudomonadota</taxon>
        <taxon>Alphaproteobacteria</taxon>
        <taxon>Caulobacterales</taxon>
        <taxon>Caulobacteraceae</taxon>
        <taxon>Caulobacter</taxon>
    </lineage>
</organism>
<dbReference type="Gene3D" id="1.10.287.130">
    <property type="match status" value="1"/>
</dbReference>
<dbReference type="SMART" id="SM00388">
    <property type="entry name" value="HisKA"/>
    <property type="match status" value="1"/>
</dbReference>
<dbReference type="InterPro" id="IPR011006">
    <property type="entry name" value="CheY-like_superfamily"/>
</dbReference>
<evidence type="ECO:0000256" key="8">
    <source>
        <dbReference type="SAM" id="Phobius"/>
    </source>
</evidence>
<keyword evidence="12" id="KW-1185">Reference proteome</keyword>
<dbReference type="InterPro" id="IPR000014">
    <property type="entry name" value="PAS"/>
</dbReference>
<dbReference type="InterPro" id="IPR004358">
    <property type="entry name" value="Sig_transdc_His_kin-like_C"/>
</dbReference>
<sequence>MSLDAGYVTVAQVRGKELRTRLVAGLIIAGVTWAVAPSLWVPVWLAALYLAQIPDQLVGRAIRGHRQKDGGPLPARLRAAAVFCAGFAATVYASIVVVMWTEGGEPGRILAMMLLAGGLLHVSLHMHHVRAVMIATLAPYVIGWMGLPLLPGLAGDSYSPTVMLGMMAAGGLYLLHLVTAVRGANRTTLALRAATLAAEGREASVRLLFEDNPVAVLLVDPLDLAIIDANAAACRQFGRTREVLLALNTLDLGAEEDRALARRLHAAGEFKQASSERVWRMHHADGSDIFVRPASQYVWSDGRQLALTAMVDVSERYRAEQTLIENAQALERARDEADAANRAKSEFLANMSHEIRTPLNGVVGMADVLARTPLIPAQAEMVETIRSSGATLERLLSDVLDLARIESGHQEIRPEAFHLGAAVRDVAALSTLRAREKGVALVLDLSPGAETVVQGDITRLKQILTNLLSNAVKFTEVGEVRLTVGGPDGEQQFLFTVSDTGVGFDPAGMDRVFGRFQQADGSISRRFGGTGLGLAISRELAQRMGGALEAASVPGRGSTFTLTLTLPAGELAAQNAQPRESGLDRPARVLLADDHPINRKVVELMLAQSGAELVSVGDGRQALAALEGGVFDVILMDMQMPVMDGLAATRAIRAREAALNLARTPVIMLTANGMPEHIEAGIAAGADGHLTKPITAEALFEAVFRALEAPAVEAAA</sequence>
<dbReference type="Gene3D" id="3.40.50.2300">
    <property type="match status" value="1"/>
</dbReference>
<dbReference type="InterPro" id="IPR035965">
    <property type="entry name" value="PAS-like_dom_sf"/>
</dbReference>
<dbReference type="SUPFAM" id="SSF55785">
    <property type="entry name" value="PYP-like sensor domain (PAS domain)"/>
    <property type="match status" value="1"/>
</dbReference>
<keyword evidence="8" id="KW-1133">Transmembrane helix</keyword>
<evidence type="ECO:0000259" key="10">
    <source>
        <dbReference type="PROSITE" id="PS50110"/>
    </source>
</evidence>
<dbReference type="PROSITE" id="PS50110">
    <property type="entry name" value="RESPONSE_REGULATORY"/>
    <property type="match status" value="1"/>
</dbReference>
<evidence type="ECO:0000256" key="7">
    <source>
        <dbReference type="SAM" id="Coils"/>
    </source>
</evidence>
<dbReference type="Proteomes" id="UP001228905">
    <property type="component" value="Unassembled WGS sequence"/>
</dbReference>
<dbReference type="Pfam" id="PF00512">
    <property type="entry name" value="HisKA"/>
    <property type="match status" value="1"/>
</dbReference>
<evidence type="ECO:0000256" key="4">
    <source>
        <dbReference type="ARBA" id="ARBA00022679"/>
    </source>
</evidence>
<dbReference type="CDD" id="cd00082">
    <property type="entry name" value="HisKA"/>
    <property type="match status" value="1"/>
</dbReference>
<dbReference type="SMART" id="SM00448">
    <property type="entry name" value="REC"/>
    <property type="match status" value="1"/>
</dbReference>
<keyword evidence="7" id="KW-0175">Coiled coil</keyword>
<dbReference type="CDD" id="cd16922">
    <property type="entry name" value="HATPase_EvgS-ArcB-TorS-like"/>
    <property type="match status" value="1"/>
</dbReference>
<feature type="transmembrane region" description="Helical" evidence="8">
    <location>
        <begin position="22"/>
        <end position="50"/>
    </location>
</feature>
<protein>
    <recommendedName>
        <fullName evidence="2">histidine kinase</fullName>
        <ecNumber evidence="2">2.7.13.3</ecNumber>
    </recommendedName>
</protein>
<dbReference type="InterPro" id="IPR005467">
    <property type="entry name" value="His_kinase_dom"/>
</dbReference>
<dbReference type="EMBL" id="JAUSVS010000018">
    <property type="protein sequence ID" value="MDQ0466965.1"/>
    <property type="molecule type" value="Genomic_DNA"/>
</dbReference>
<dbReference type="InterPro" id="IPR003661">
    <property type="entry name" value="HisK_dim/P_dom"/>
</dbReference>
<dbReference type="Pfam" id="PF00072">
    <property type="entry name" value="Response_reg"/>
    <property type="match status" value="1"/>
</dbReference>
<proteinExistence type="predicted"/>
<comment type="caution">
    <text evidence="11">The sequence shown here is derived from an EMBL/GenBank/DDBJ whole genome shotgun (WGS) entry which is preliminary data.</text>
</comment>
<feature type="transmembrane region" description="Helical" evidence="8">
    <location>
        <begin position="131"/>
        <end position="150"/>
    </location>
</feature>
<feature type="transmembrane region" description="Helical" evidence="8">
    <location>
        <begin position="77"/>
        <end position="100"/>
    </location>
</feature>
<feature type="domain" description="Histidine kinase" evidence="9">
    <location>
        <begin position="350"/>
        <end position="568"/>
    </location>
</feature>
<gene>
    <name evidence="11" type="ORF">QO010_004762</name>
</gene>
<accession>A0ABU0J031</accession>
<dbReference type="InterPro" id="IPR001789">
    <property type="entry name" value="Sig_transdc_resp-reg_receiver"/>
</dbReference>
<evidence type="ECO:0000256" key="2">
    <source>
        <dbReference type="ARBA" id="ARBA00012438"/>
    </source>
</evidence>
<feature type="modified residue" description="4-aspartylphosphate" evidence="6">
    <location>
        <position position="637"/>
    </location>
</feature>
<feature type="coiled-coil region" evidence="7">
    <location>
        <begin position="320"/>
        <end position="350"/>
    </location>
</feature>
<feature type="transmembrane region" description="Helical" evidence="8">
    <location>
        <begin position="162"/>
        <end position="181"/>
    </location>
</feature>
<dbReference type="SMART" id="SM00091">
    <property type="entry name" value="PAS"/>
    <property type="match status" value="1"/>
</dbReference>
<dbReference type="PRINTS" id="PR00344">
    <property type="entry name" value="BCTRLSENSOR"/>
</dbReference>
<evidence type="ECO:0000256" key="5">
    <source>
        <dbReference type="ARBA" id="ARBA00022777"/>
    </source>
</evidence>
<evidence type="ECO:0000313" key="11">
    <source>
        <dbReference type="EMBL" id="MDQ0466965.1"/>
    </source>
</evidence>
<dbReference type="SUPFAM" id="SSF55874">
    <property type="entry name" value="ATPase domain of HSP90 chaperone/DNA topoisomerase II/histidine kinase"/>
    <property type="match status" value="1"/>
</dbReference>